<evidence type="ECO:0000256" key="9">
    <source>
        <dbReference type="PROSITE-ProRule" id="PRU00169"/>
    </source>
</evidence>
<evidence type="ECO:0000256" key="7">
    <source>
        <dbReference type="ARBA" id="ARBA00022840"/>
    </source>
</evidence>
<keyword evidence="4" id="KW-0808">Transferase</keyword>
<dbReference type="PANTHER" id="PTHR43065:SF10">
    <property type="entry name" value="PEROXIDE STRESS-ACTIVATED HISTIDINE KINASE MAK3"/>
    <property type="match status" value="1"/>
</dbReference>
<protein>
    <recommendedName>
        <fullName evidence="2">histidine kinase</fullName>
        <ecNumber evidence="2">2.7.13.3</ecNumber>
    </recommendedName>
</protein>
<evidence type="ECO:0000313" key="13">
    <source>
        <dbReference type="Proteomes" id="UP000547674"/>
    </source>
</evidence>
<evidence type="ECO:0000259" key="10">
    <source>
        <dbReference type="PROSITE" id="PS50109"/>
    </source>
</evidence>
<dbReference type="InterPro" id="IPR036890">
    <property type="entry name" value="HATPase_C_sf"/>
</dbReference>
<dbReference type="InterPro" id="IPR001789">
    <property type="entry name" value="Sig_transdc_resp-reg_receiver"/>
</dbReference>
<dbReference type="PROSITE" id="PS50110">
    <property type="entry name" value="RESPONSE_REGULATORY"/>
    <property type="match status" value="1"/>
</dbReference>
<dbReference type="Gene3D" id="1.10.287.130">
    <property type="match status" value="1"/>
</dbReference>
<dbReference type="SMART" id="SM00387">
    <property type="entry name" value="HATPase_c"/>
    <property type="match status" value="1"/>
</dbReference>
<evidence type="ECO:0000256" key="3">
    <source>
        <dbReference type="ARBA" id="ARBA00022553"/>
    </source>
</evidence>
<dbReference type="GO" id="GO:0000155">
    <property type="term" value="F:phosphorelay sensor kinase activity"/>
    <property type="evidence" value="ECO:0007669"/>
    <property type="project" value="InterPro"/>
</dbReference>
<organism evidence="12 13">
    <name type="scientific">Eiseniibacteriota bacterium</name>
    <dbReference type="NCBI Taxonomy" id="2212470"/>
    <lineage>
        <taxon>Bacteria</taxon>
        <taxon>Candidatus Eiseniibacteriota</taxon>
    </lineage>
</organism>
<reference evidence="12 13" key="1">
    <citation type="submission" date="2020-03" db="EMBL/GenBank/DDBJ databases">
        <title>Metabolic flexibility allows generalist bacteria to become dominant in a frequently disturbed ecosystem.</title>
        <authorList>
            <person name="Chen Y.-J."/>
            <person name="Leung P.M."/>
            <person name="Bay S.K."/>
            <person name="Hugenholtz P."/>
            <person name="Kessler A.J."/>
            <person name="Shelley G."/>
            <person name="Waite D.W."/>
            <person name="Cook P.L."/>
            <person name="Greening C."/>
        </authorList>
    </citation>
    <scope>NUCLEOTIDE SEQUENCE [LARGE SCALE GENOMIC DNA]</scope>
    <source>
        <strain evidence="12">SS_bin_28</strain>
    </source>
</reference>
<keyword evidence="6" id="KW-0418">Kinase</keyword>
<dbReference type="CDD" id="cd00156">
    <property type="entry name" value="REC"/>
    <property type="match status" value="1"/>
</dbReference>
<evidence type="ECO:0000256" key="2">
    <source>
        <dbReference type="ARBA" id="ARBA00012438"/>
    </source>
</evidence>
<accession>A0A7Y2H264</accession>
<dbReference type="SMART" id="SM00448">
    <property type="entry name" value="REC"/>
    <property type="match status" value="1"/>
</dbReference>
<dbReference type="InterPro" id="IPR005467">
    <property type="entry name" value="His_kinase_dom"/>
</dbReference>
<evidence type="ECO:0000313" key="12">
    <source>
        <dbReference type="EMBL" id="NNF06397.1"/>
    </source>
</evidence>
<name>A0A7Y2H264_UNCEI</name>
<dbReference type="Gene3D" id="3.30.565.10">
    <property type="entry name" value="Histidine kinase-like ATPase, C-terminal domain"/>
    <property type="match status" value="1"/>
</dbReference>
<feature type="domain" description="Histidine kinase" evidence="10">
    <location>
        <begin position="87"/>
        <end position="301"/>
    </location>
</feature>
<dbReference type="PANTHER" id="PTHR43065">
    <property type="entry name" value="SENSOR HISTIDINE KINASE"/>
    <property type="match status" value="1"/>
</dbReference>
<dbReference type="AlphaFoldDB" id="A0A7Y2H264"/>
<dbReference type="InterPro" id="IPR011006">
    <property type="entry name" value="CheY-like_superfamily"/>
</dbReference>
<dbReference type="PRINTS" id="PR00344">
    <property type="entry name" value="BCTRLSENSOR"/>
</dbReference>
<dbReference type="Gene3D" id="3.40.50.2300">
    <property type="match status" value="1"/>
</dbReference>
<keyword evidence="8" id="KW-0902">Two-component regulatory system</keyword>
<feature type="modified residue" description="4-aspartylphosphate" evidence="9">
    <location>
        <position position="375"/>
    </location>
</feature>
<dbReference type="InterPro" id="IPR003594">
    <property type="entry name" value="HATPase_dom"/>
</dbReference>
<sequence>MSKVLQRQLKRLGLSQDKLPEDPETWVKFLQSIEQYYQQNDEHRYRLERSLELSSKEMAERLEYNKEISLQLAQVGKLASLGTLASGVAHELNNPLAGVHAFAELLLMDTDFPEKYRDKIRKIIKQADRMASIIKHLRKLSRDSKDSPAYEHDLKEPLQDAIDLIYRKLEFEKIQVDTQITEKSLPVMADPVRIESIFQNLLINSMQAFVGRHRSDRRISIKVYENKGSVVVVYEDNAGGIPKPVIDKIFDPFFTTKEVGAGTGLGLAIAKQTVNEFGGDILVQSDHETQTRFVITMPKSHGDAKPVQAIAGTKANITTKTPTQHQPILIVDDEPNLTEVLDTLLQDSYAVTTCSDPLKALALLHHTTYYALITDLRMPGLSGEELMRRARKLQPNLRLGVMSGHMEEDLLDELEEFQPLLFIEKPFPKLSQLRERIMNHLGLEDKKAA</sequence>
<dbReference type="Pfam" id="PF00512">
    <property type="entry name" value="HisKA"/>
    <property type="match status" value="1"/>
</dbReference>
<dbReference type="InterPro" id="IPR003661">
    <property type="entry name" value="HisK_dim/P_dom"/>
</dbReference>
<comment type="caution">
    <text evidence="12">The sequence shown here is derived from an EMBL/GenBank/DDBJ whole genome shotgun (WGS) entry which is preliminary data.</text>
</comment>
<keyword evidence="7" id="KW-0067">ATP-binding</keyword>
<evidence type="ECO:0000259" key="11">
    <source>
        <dbReference type="PROSITE" id="PS50110"/>
    </source>
</evidence>
<comment type="catalytic activity">
    <reaction evidence="1">
        <text>ATP + protein L-histidine = ADP + protein N-phospho-L-histidine.</text>
        <dbReference type="EC" id="2.7.13.3"/>
    </reaction>
</comment>
<dbReference type="SUPFAM" id="SSF52172">
    <property type="entry name" value="CheY-like"/>
    <property type="match status" value="1"/>
</dbReference>
<evidence type="ECO:0000256" key="5">
    <source>
        <dbReference type="ARBA" id="ARBA00022741"/>
    </source>
</evidence>
<evidence type="ECO:0000256" key="8">
    <source>
        <dbReference type="ARBA" id="ARBA00023012"/>
    </source>
</evidence>
<dbReference type="SUPFAM" id="SSF47384">
    <property type="entry name" value="Homodimeric domain of signal transducing histidine kinase"/>
    <property type="match status" value="1"/>
</dbReference>
<dbReference type="SUPFAM" id="SSF55874">
    <property type="entry name" value="ATPase domain of HSP90 chaperone/DNA topoisomerase II/histidine kinase"/>
    <property type="match status" value="1"/>
</dbReference>
<evidence type="ECO:0000256" key="1">
    <source>
        <dbReference type="ARBA" id="ARBA00000085"/>
    </source>
</evidence>
<dbReference type="Pfam" id="PF00072">
    <property type="entry name" value="Response_reg"/>
    <property type="match status" value="1"/>
</dbReference>
<dbReference type="Pfam" id="PF02518">
    <property type="entry name" value="HATPase_c"/>
    <property type="match status" value="1"/>
</dbReference>
<dbReference type="Proteomes" id="UP000547674">
    <property type="component" value="Unassembled WGS sequence"/>
</dbReference>
<dbReference type="GO" id="GO:0005524">
    <property type="term" value="F:ATP binding"/>
    <property type="evidence" value="ECO:0007669"/>
    <property type="project" value="UniProtKB-KW"/>
</dbReference>
<feature type="domain" description="Response regulatory" evidence="11">
    <location>
        <begin position="327"/>
        <end position="440"/>
    </location>
</feature>
<keyword evidence="5" id="KW-0547">Nucleotide-binding</keyword>
<dbReference type="InterPro" id="IPR036097">
    <property type="entry name" value="HisK_dim/P_sf"/>
</dbReference>
<dbReference type="PROSITE" id="PS50109">
    <property type="entry name" value="HIS_KIN"/>
    <property type="match status" value="1"/>
</dbReference>
<evidence type="ECO:0000256" key="4">
    <source>
        <dbReference type="ARBA" id="ARBA00022679"/>
    </source>
</evidence>
<dbReference type="CDD" id="cd00082">
    <property type="entry name" value="HisKA"/>
    <property type="match status" value="1"/>
</dbReference>
<dbReference type="EMBL" id="JABDJR010000246">
    <property type="protein sequence ID" value="NNF06397.1"/>
    <property type="molecule type" value="Genomic_DNA"/>
</dbReference>
<proteinExistence type="predicted"/>
<evidence type="ECO:0000256" key="6">
    <source>
        <dbReference type="ARBA" id="ARBA00022777"/>
    </source>
</evidence>
<keyword evidence="3 9" id="KW-0597">Phosphoprotein</keyword>
<dbReference type="SMART" id="SM00388">
    <property type="entry name" value="HisKA"/>
    <property type="match status" value="1"/>
</dbReference>
<gene>
    <name evidence="12" type="ORF">HKN21_06525</name>
</gene>
<dbReference type="InterPro" id="IPR004358">
    <property type="entry name" value="Sig_transdc_His_kin-like_C"/>
</dbReference>
<dbReference type="EC" id="2.7.13.3" evidence="2"/>